<feature type="region of interest" description="Disordered" evidence="1">
    <location>
        <begin position="1"/>
        <end position="81"/>
    </location>
</feature>
<dbReference type="Gene3D" id="3.30.420.10">
    <property type="entry name" value="Ribonuclease H-like superfamily/Ribonuclease H"/>
    <property type="match status" value="1"/>
</dbReference>
<name>A0A834YL52_TETSI</name>
<dbReference type="Proteomes" id="UP000655225">
    <property type="component" value="Unassembled WGS sequence"/>
</dbReference>
<organism evidence="4 5">
    <name type="scientific">Tetracentron sinense</name>
    <name type="common">Spur-leaf</name>
    <dbReference type="NCBI Taxonomy" id="13715"/>
    <lineage>
        <taxon>Eukaryota</taxon>
        <taxon>Viridiplantae</taxon>
        <taxon>Streptophyta</taxon>
        <taxon>Embryophyta</taxon>
        <taxon>Tracheophyta</taxon>
        <taxon>Spermatophyta</taxon>
        <taxon>Magnoliopsida</taxon>
        <taxon>Trochodendrales</taxon>
        <taxon>Trochodendraceae</taxon>
        <taxon>Tetracentron</taxon>
    </lineage>
</organism>
<evidence type="ECO:0000259" key="2">
    <source>
        <dbReference type="Pfam" id="PF13456"/>
    </source>
</evidence>
<dbReference type="InterPro" id="IPR028045">
    <property type="entry name" value="HROB"/>
</dbReference>
<dbReference type="InterPro" id="IPR044730">
    <property type="entry name" value="RNase_H-like_dom_plant"/>
</dbReference>
<dbReference type="GO" id="GO:0004523">
    <property type="term" value="F:RNA-DNA hybrid ribonuclease activity"/>
    <property type="evidence" value="ECO:0007669"/>
    <property type="project" value="InterPro"/>
</dbReference>
<dbReference type="OMA" id="RIPTQEY"/>
<feature type="compositionally biased region" description="Acidic residues" evidence="1">
    <location>
        <begin position="1"/>
        <end position="13"/>
    </location>
</feature>
<dbReference type="OrthoDB" id="550780at2759"/>
<keyword evidence="5" id="KW-1185">Reference proteome</keyword>
<gene>
    <name evidence="4" type="ORF">HHK36_024515</name>
</gene>
<sequence length="655" mass="71667">MESWEALDLDDSDLPSLLRPSKHKSNNNVNTSSLQPCSQLPLLSQSPPETLDSHSHSQQPLPQVHDPAPSTSPPRRLIPGPAGAVLSAMLRRTRNHRSFVPGEDRIPTQEHLRRVQEDGDGEDEDEDEDFKRNSWLCALDFLHREGTVRSSLSSIKTNLNSDRVPQVVAVIKSSTPNGLGDLIVTLKDPTGTIGASIHRKVLTESEGGRDISVGSVIILQKVAVFSPSRSAHYLNITQSNVVKVIGKDSGPPSIQKYPASTVRCAASGVEECRERLWMPEKAISLGRPTTEGIIPAVDDYRQLQKGSPAQGSIHHSSSNRGYQHVAVGEELLLEEQEVAKGATKDTVRRNANNEEVIVDDNDKLHEEEGGPWKSLHCSSSGSEQASAAANLGNDHNNRETEGTSVVKEQRQQPNLRAAVPQWTDEQLDELFATGCDDDASLDSKGIIQEGSLKRDLDEITCLLLGAGISIRDRTGFTIFGNSFPLDAGTARIAEAKALFISLQIAASQNWTHFIIEGDAKQLISFLLGHNCEVHWDVQTLMKDNRQLWGLFPSTIAKSIRRSANGAVHRLAKRALLWRHQGPYPHHLTSYPFDPEISGLSTSLETAGNFSAQFSSTNSILFLLPLSSFSVVAAAADFSFGSCKEGWYYRCLGVDP</sequence>
<feature type="compositionally biased region" description="Low complexity" evidence="1">
    <location>
        <begin position="378"/>
        <end position="389"/>
    </location>
</feature>
<proteinExistence type="predicted"/>
<feature type="compositionally biased region" description="Low complexity" evidence="1">
    <location>
        <begin position="32"/>
        <end position="48"/>
    </location>
</feature>
<dbReference type="GO" id="GO:0003676">
    <property type="term" value="F:nucleic acid binding"/>
    <property type="evidence" value="ECO:0007669"/>
    <property type="project" value="InterPro"/>
</dbReference>
<feature type="domain" description="RNase H type-1" evidence="2">
    <location>
        <begin position="465"/>
        <end position="574"/>
    </location>
</feature>
<feature type="compositionally biased region" description="Basic and acidic residues" evidence="1">
    <location>
        <begin position="102"/>
        <end position="117"/>
    </location>
</feature>
<evidence type="ECO:0000313" key="5">
    <source>
        <dbReference type="Proteomes" id="UP000655225"/>
    </source>
</evidence>
<dbReference type="InterPro" id="IPR036397">
    <property type="entry name" value="RNaseH_sf"/>
</dbReference>
<dbReference type="EMBL" id="JABCRI010000018">
    <property type="protein sequence ID" value="KAF8389995.1"/>
    <property type="molecule type" value="Genomic_DNA"/>
</dbReference>
<evidence type="ECO:0000259" key="3">
    <source>
        <dbReference type="Pfam" id="PF15072"/>
    </source>
</evidence>
<dbReference type="CDD" id="cd06222">
    <property type="entry name" value="RNase_H_like"/>
    <property type="match status" value="1"/>
</dbReference>
<evidence type="ECO:0000313" key="4">
    <source>
        <dbReference type="EMBL" id="KAF8389995.1"/>
    </source>
</evidence>
<dbReference type="InterPro" id="IPR002156">
    <property type="entry name" value="RNaseH_domain"/>
</dbReference>
<dbReference type="PANTHER" id="PTHR14523:SF1">
    <property type="entry name" value="HOMOLOGOUS RECOMBINATION OB-FOLD PROTEIN"/>
    <property type="match status" value="1"/>
</dbReference>
<accession>A0A834YL52</accession>
<dbReference type="InterPro" id="IPR058570">
    <property type="entry name" value="HROB_OB"/>
</dbReference>
<comment type="caution">
    <text evidence="4">The sequence shown here is derived from an EMBL/GenBank/DDBJ whole genome shotgun (WGS) entry which is preliminary data.</text>
</comment>
<evidence type="ECO:0008006" key="6">
    <source>
        <dbReference type="Google" id="ProtNLM"/>
    </source>
</evidence>
<dbReference type="AlphaFoldDB" id="A0A834YL52"/>
<dbReference type="GO" id="GO:0000725">
    <property type="term" value="P:recombinational repair"/>
    <property type="evidence" value="ECO:0007669"/>
    <property type="project" value="InterPro"/>
</dbReference>
<feature type="compositionally biased region" description="Basic and acidic residues" evidence="1">
    <location>
        <begin position="343"/>
        <end position="352"/>
    </location>
</feature>
<dbReference type="PANTHER" id="PTHR14523">
    <property type="entry name" value="UNCHARACTERIZED PROTEIN C17ORF53 HOMOLOG"/>
    <property type="match status" value="1"/>
</dbReference>
<reference evidence="4 5" key="1">
    <citation type="submission" date="2020-04" db="EMBL/GenBank/DDBJ databases">
        <title>Plant Genome Project.</title>
        <authorList>
            <person name="Zhang R.-G."/>
        </authorList>
    </citation>
    <scope>NUCLEOTIDE SEQUENCE [LARGE SCALE GENOMIC DNA]</scope>
    <source>
        <strain evidence="4">YNK0</strain>
        <tissue evidence="4">Leaf</tissue>
    </source>
</reference>
<feature type="compositionally biased region" description="Basic and acidic residues" evidence="1">
    <location>
        <begin position="360"/>
        <end position="370"/>
    </location>
</feature>
<dbReference type="Pfam" id="PF13456">
    <property type="entry name" value="RVT_3"/>
    <property type="match status" value="1"/>
</dbReference>
<dbReference type="Pfam" id="PF15072">
    <property type="entry name" value="HROB"/>
    <property type="match status" value="1"/>
</dbReference>
<feature type="region of interest" description="Disordered" evidence="1">
    <location>
        <begin position="343"/>
        <end position="416"/>
    </location>
</feature>
<feature type="region of interest" description="Disordered" evidence="1">
    <location>
        <begin position="93"/>
        <end position="128"/>
    </location>
</feature>
<protein>
    <recommendedName>
        <fullName evidence="6">RNase H type-1 domain-containing protein</fullName>
    </recommendedName>
</protein>
<feature type="domain" description="Homologous recombination OB-fold protein OB-fold" evidence="3">
    <location>
        <begin position="162"/>
        <end position="246"/>
    </location>
</feature>
<feature type="compositionally biased region" description="Acidic residues" evidence="1">
    <location>
        <begin position="118"/>
        <end position="128"/>
    </location>
</feature>
<evidence type="ECO:0000256" key="1">
    <source>
        <dbReference type="SAM" id="MobiDB-lite"/>
    </source>
</evidence>